<keyword evidence="7" id="KW-0576">Peroxisome</keyword>
<evidence type="ECO:0000256" key="7">
    <source>
        <dbReference type="ARBA" id="ARBA00023140"/>
    </source>
</evidence>
<keyword evidence="4" id="KW-0276">Fatty acid metabolism</keyword>
<dbReference type="AlphaFoldDB" id="A0A642UL24"/>
<accession>A0A642UL24</accession>
<dbReference type="GO" id="GO:0005777">
    <property type="term" value="C:peroxisome"/>
    <property type="evidence" value="ECO:0007669"/>
    <property type="project" value="UniProtKB-SubCell"/>
</dbReference>
<dbReference type="RefSeq" id="XP_034011723.1">
    <property type="nucleotide sequence ID" value="XM_034156236.1"/>
</dbReference>
<organism evidence="10 11">
    <name type="scientific">Diutina rugosa</name>
    <name type="common">Yeast</name>
    <name type="synonym">Candida rugosa</name>
    <dbReference type="NCBI Taxonomy" id="5481"/>
    <lineage>
        <taxon>Eukaryota</taxon>
        <taxon>Fungi</taxon>
        <taxon>Dikarya</taxon>
        <taxon>Ascomycota</taxon>
        <taxon>Saccharomycotina</taxon>
        <taxon>Pichiomycetes</taxon>
        <taxon>Debaryomycetaceae</taxon>
        <taxon>Diutina</taxon>
    </lineage>
</organism>
<evidence type="ECO:0000313" key="11">
    <source>
        <dbReference type="Proteomes" id="UP000449547"/>
    </source>
</evidence>
<dbReference type="InterPro" id="IPR054357">
    <property type="entry name" value="MFE-2_N"/>
</dbReference>
<dbReference type="OrthoDB" id="3592703at2759"/>
<evidence type="ECO:0000256" key="5">
    <source>
        <dbReference type="ARBA" id="ARBA00023002"/>
    </source>
</evidence>
<dbReference type="SUPFAM" id="SSF54637">
    <property type="entry name" value="Thioesterase/thiol ester dehydrase-isomerase"/>
    <property type="match status" value="2"/>
</dbReference>
<evidence type="ECO:0000256" key="6">
    <source>
        <dbReference type="ARBA" id="ARBA00023098"/>
    </source>
</evidence>
<proteinExistence type="inferred from homology"/>
<keyword evidence="11" id="KW-1185">Reference proteome</keyword>
<feature type="domain" description="MaoC-like" evidence="8">
    <location>
        <begin position="157"/>
        <end position="268"/>
    </location>
</feature>
<dbReference type="OMA" id="PRPIMHG"/>
<keyword evidence="5" id="KW-0560">Oxidoreductase</keyword>
<dbReference type="Proteomes" id="UP000449547">
    <property type="component" value="Unassembled WGS sequence"/>
</dbReference>
<feature type="domain" description="Peroxisomal multifunctional enzyme type 2-like N-terminal" evidence="9">
    <location>
        <begin position="9"/>
        <end position="135"/>
    </location>
</feature>
<keyword evidence="6" id="KW-0443">Lipid metabolism</keyword>
<evidence type="ECO:0000259" key="9">
    <source>
        <dbReference type="Pfam" id="PF22622"/>
    </source>
</evidence>
<dbReference type="Gene3D" id="3.10.129.10">
    <property type="entry name" value="Hotdog Thioesterase"/>
    <property type="match status" value="2"/>
</dbReference>
<sequence length="280" mass="31984">MSNPREPVYEYTDKETILYNISVGAKVDELKYTYENDPDFQVVPTFGTIPTFNSDEAWESFARYLKNYQLHNLLHGEHYLKVHKFPVPTEATVKTKFHPIEVTQKKTNTIIVHSIKSEDESGNLLFENEATYFIRNCEGETKKYGERREFAKQPFAAPKEEPQFVAEQKLTEEQAVLYRLTGDRNPLHVDPKNAKNAKFEKPILHGLCTLGVSVKLLLDKYGGFDEIKARFTGIVYPGETLRVTAWKQGDLVLFEAHVIERGTKVISNAALKLVGDKANL</sequence>
<dbReference type="EMBL" id="SWFT01000105">
    <property type="protein sequence ID" value="KAA8901100.1"/>
    <property type="molecule type" value="Genomic_DNA"/>
</dbReference>
<gene>
    <name evidence="10" type="ORF">DIURU_003470</name>
</gene>
<evidence type="ECO:0000256" key="4">
    <source>
        <dbReference type="ARBA" id="ARBA00022832"/>
    </source>
</evidence>
<dbReference type="PANTHER" id="PTHR45024:SF2">
    <property type="entry name" value="SCP2 DOMAIN-CONTAINING PROTEIN"/>
    <property type="match status" value="1"/>
</dbReference>
<dbReference type="GO" id="GO:0006631">
    <property type="term" value="P:fatty acid metabolic process"/>
    <property type="evidence" value="ECO:0007669"/>
    <property type="project" value="UniProtKB-KW"/>
</dbReference>
<name>A0A642UL24_DIURU</name>
<evidence type="ECO:0000256" key="3">
    <source>
        <dbReference type="ARBA" id="ARBA00006484"/>
    </source>
</evidence>
<dbReference type="PANTHER" id="PTHR45024">
    <property type="entry name" value="DEHYDROGENASES, SHORT CHAIN"/>
    <property type="match status" value="1"/>
</dbReference>
<reference evidence="10 11" key="1">
    <citation type="submission" date="2019-07" db="EMBL/GenBank/DDBJ databases">
        <title>Genome assembly of two rare yeast pathogens: Diutina rugosa and Trichomonascus ciferrii.</title>
        <authorList>
            <person name="Mixao V."/>
            <person name="Saus E."/>
            <person name="Hansen A."/>
            <person name="Lass-Flor C."/>
            <person name="Gabaldon T."/>
        </authorList>
    </citation>
    <scope>NUCLEOTIDE SEQUENCE [LARGE SCALE GENOMIC DNA]</scope>
    <source>
        <strain evidence="10 11">CBS 613</strain>
    </source>
</reference>
<evidence type="ECO:0000313" key="10">
    <source>
        <dbReference type="EMBL" id="KAA8901100.1"/>
    </source>
</evidence>
<protein>
    <submittedName>
        <fullName evidence="10">Uncharacterized protein</fullName>
    </submittedName>
</protein>
<comment type="similarity">
    <text evidence="3">Belongs to the short-chain dehydrogenases/reductases (SDR) family.</text>
</comment>
<dbReference type="VEuPathDB" id="FungiDB:DIURU_003470"/>
<evidence type="ECO:0000256" key="1">
    <source>
        <dbReference type="ARBA" id="ARBA00004275"/>
    </source>
</evidence>
<dbReference type="GeneID" id="54782121"/>
<evidence type="ECO:0000256" key="2">
    <source>
        <dbReference type="ARBA" id="ARBA00005189"/>
    </source>
</evidence>
<dbReference type="GO" id="GO:0016491">
    <property type="term" value="F:oxidoreductase activity"/>
    <property type="evidence" value="ECO:0007669"/>
    <property type="project" value="UniProtKB-KW"/>
</dbReference>
<dbReference type="Pfam" id="PF22622">
    <property type="entry name" value="MFE-2_hydrat-2_N"/>
    <property type="match status" value="1"/>
</dbReference>
<comment type="caution">
    <text evidence="10">The sequence shown here is derived from an EMBL/GenBank/DDBJ whole genome shotgun (WGS) entry which is preliminary data.</text>
</comment>
<comment type="pathway">
    <text evidence="2">Lipid metabolism.</text>
</comment>
<dbReference type="InterPro" id="IPR029069">
    <property type="entry name" value="HotDog_dom_sf"/>
</dbReference>
<dbReference type="Pfam" id="PF01575">
    <property type="entry name" value="MaoC_dehydratas"/>
    <property type="match status" value="1"/>
</dbReference>
<dbReference type="InterPro" id="IPR051687">
    <property type="entry name" value="Peroxisomal_Beta-Oxidation"/>
</dbReference>
<dbReference type="InterPro" id="IPR002539">
    <property type="entry name" value="MaoC-like_dom"/>
</dbReference>
<comment type="subcellular location">
    <subcellularLocation>
        <location evidence="1">Peroxisome</location>
    </subcellularLocation>
</comment>
<evidence type="ECO:0000259" key="8">
    <source>
        <dbReference type="Pfam" id="PF01575"/>
    </source>
</evidence>
<dbReference type="CDD" id="cd03448">
    <property type="entry name" value="HDE_HSD"/>
    <property type="match status" value="1"/>
</dbReference>